<dbReference type="VEuPathDB" id="TriTrypDB:C4B63_44g194"/>
<dbReference type="VEuPathDB" id="TriTrypDB:TcCL_Unassigned00248"/>
<dbReference type="VEuPathDB" id="TriTrypDB:C3747_98g105"/>
<dbReference type="EMBL" id="PRFA01000044">
    <property type="protein sequence ID" value="PWU91264.1"/>
    <property type="molecule type" value="Genomic_DNA"/>
</dbReference>
<dbReference type="VEuPathDB" id="TriTrypDB:TcBrA4_0033840"/>
<gene>
    <name evidence="1" type="ORF">C4B63_44g194</name>
</gene>
<dbReference type="VEuPathDB" id="TriTrypDB:TcG_01403"/>
<proteinExistence type="predicted"/>
<name>A0A2V2V4R4_TRYCR</name>
<dbReference type="AlphaFoldDB" id="A0A2V2V4R4"/>
<dbReference type="VEuPathDB" id="TriTrypDB:BCY84_21624"/>
<protein>
    <submittedName>
        <fullName evidence="1">Uncharacterized protein</fullName>
    </submittedName>
</protein>
<dbReference type="VEuPathDB" id="TriTrypDB:TCSYLVIO_002962"/>
<evidence type="ECO:0000313" key="2">
    <source>
        <dbReference type="Proteomes" id="UP000246121"/>
    </source>
</evidence>
<dbReference type="VEuPathDB" id="TriTrypDB:TcCLB.509893.29"/>
<accession>A0A2V2V4R4</accession>
<comment type="caution">
    <text evidence="1">The sequence shown here is derived from an EMBL/GenBank/DDBJ whole genome shotgun (WGS) entry which is preliminary data.</text>
</comment>
<sequence>MTVARDASSMPIVAHFELHTSKVGHDDACMHWLKGRYSREGNIGVTQQKNTVEDTDILLSRMENDLAACATHRWAHFSQRSPVYEATSPRTDNSQLNKVEVRIEECNATGKDGEFIVSVQDPHSRRALGIREDKMLAEPSRHIFTEAVRKRNQNRLAMEIEAAGRLHDVTNVRRPYFGGYFLPPHSVGPTRFLLFPQWMHDVHLDATQPQELPYFLRGTIDRKSGCTSDEGAEMSEDKRGPLHKFLKSIIFNASFARKFPATMPRWGIFNAVDALRLELYANNENSERLFFSCANAEASKDTQVKHKSRPLTLNFCDSGARLAFFFRDPRYSLTVSNAYRVAQHSSKSSAKQRAIASLTVSDNYDSAVQRFSTPLLHRWFPSARYQLQWSAGPGVEYVSVGKPWTVFGKLGTEWWVELPLFKRALFYIRNQSALVQPLSLRQTKEVDERNDDAHNSAASPEDNRSYAHSYFWATQGPRWNPSLVRGFKDDYPSLHYASRWYTLISAELASDRRQRDKGSKTWQVPTWMIYANACFTDSFATPPRASVGFAFSGTPRGTTDAFNVFTPSSFECSFNWWLKFYQGRPSLVSGIVSGQRAEESTLRLSPFETFRHFRCGLTWKA</sequence>
<reference evidence="1 2" key="1">
    <citation type="journal article" date="2018" name="Microb. Genom.">
        <title>Expanding an expanded genome: long-read sequencing of Trypanosoma cruzi.</title>
        <authorList>
            <person name="Berna L."/>
            <person name="Rodriguez M."/>
            <person name="Chiribao M.L."/>
            <person name="Parodi-Talice A."/>
            <person name="Pita S."/>
            <person name="Rijo G."/>
            <person name="Alvarez-Valin F."/>
            <person name="Robello C."/>
        </authorList>
    </citation>
    <scope>NUCLEOTIDE SEQUENCE [LARGE SCALE GENOMIC DNA]</scope>
    <source>
        <strain evidence="1 2">Dm28c</strain>
    </source>
</reference>
<dbReference type="VEuPathDB" id="TriTrypDB:Tc_MARK_1670"/>
<dbReference type="VEuPathDB" id="TriTrypDB:TcCLB.432867.10"/>
<organism evidence="1 2">
    <name type="scientific">Trypanosoma cruzi</name>
    <dbReference type="NCBI Taxonomy" id="5693"/>
    <lineage>
        <taxon>Eukaryota</taxon>
        <taxon>Discoba</taxon>
        <taxon>Euglenozoa</taxon>
        <taxon>Kinetoplastea</taxon>
        <taxon>Metakinetoplastina</taxon>
        <taxon>Trypanosomatida</taxon>
        <taxon>Trypanosomatidae</taxon>
        <taxon>Trypanosoma</taxon>
        <taxon>Schizotrypanum</taxon>
    </lineage>
</organism>
<dbReference type="Proteomes" id="UP000246121">
    <property type="component" value="Unassembled WGS sequence"/>
</dbReference>
<evidence type="ECO:0000313" key="1">
    <source>
        <dbReference type="EMBL" id="PWU91264.1"/>
    </source>
</evidence>
<dbReference type="VEuPathDB" id="TriTrypDB:TcYC6_0107040"/>